<accession>A0A0H5E2N2</accession>
<gene>
    <name evidence="1" type="ORF">ELAC_0092</name>
</gene>
<organism evidence="1 2">
    <name type="scientific">Estrella lausannensis</name>
    <dbReference type="NCBI Taxonomy" id="483423"/>
    <lineage>
        <taxon>Bacteria</taxon>
        <taxon>Pseudomonadati</taxon>
        <taxon>Chlamydiota</taxon>
        <taxon>Chlamydiia</taxon>
        <taxon>Parachlamydiales</taxon>
        <taxon>Candidatus Criblamydiaceae</taxon>
        <taxon>Estrella</taxon>
    </lineage>
</organism>
<keyword evidence="2" id="KW-1185">Reference proteome</keyword>
<dbReference type="AlphaFoldDB" id="A0A0H5E2N2"/>
<evidence type="ECO:0000313" key="2">
    <source>
        <dbReference type="Proteomes" id="UP000220251"/>
    </source>
</evidence>
<proteinExistence type="predicted"/>
<reference evidence="2" key="1">
    <citation type="submission" date="2015-06" db="EMBL/GenBank/DDBJ databases">
        <authorList>
            <person name="Bertelli C."/>
        </authorList>
    </citation>
    <scope>NUCLEOTIDE SEQUENCE [LARGE SCALE GENOMIC DNA]</scope>
    <source>
        <strain evidence="2">CRIB-30</strain>
    </source>
</reference>
<dbReference type="EMBL" id="CWGJ01000001">
    <property type="protein sequence ID" value="CRX37455.1"/>
    <property type="molecule type" value="Genomic_DNA"/>
</dbReference>
<protein>
    <submittedName>
        <fullName evidence="1">Uncharacterized protein</fullName>
    </submittedName>
</protein>
<evidence type="ECO:0000313" key="1">
    <source>
        <dbReference type="EMBL" id="CRX37455.1"/>
    </source>
</evidence>
<name>A0A0H5E2N2_9BACT</name>
<sequence length="360" mass="41177">MIPQRTEMTGASQQYTPYAQQQPGATHPMTHMFQHYAPQFGYMPPMPTQMVPVWQTPIVGYRTELVQGADGSFYPENVPVYGHPQLVHMPVPTYYQANNYYADEPTEEISQDSDFDIPSDQVGRALENVTNSVYLDTLTGTSHGVDAFFAPQETVAVEKPALQRQKEPAELLQQFVTKAQSEVITVNRLDYQKMIRDFKDDTTNPKKWEDAMLHDVPQGMLKNLDKLHYFVKPKEEEDKGGRTTFLFPCMVTCKGNMSTKQVAENQDRMCLELTLVQDGEPMHMFLRPLKENDNFRDRVLGDNRENVEQKLYETMYPSVASSLSHKKKTQAPTRTHAVVDDGIHLNFWSPYGVTIKADKK</sequence>
<dbReference type="RefSeq" id="WP_098037308.1">
    <property type="nucleotide sequence ID" value="NZ_CWGJ01000001.1"/>
</dbReference>
<dbReference type="Proteomes" id="UP000220251">
    <property type="component" value="Unassembled WGS sequence"/>
</dbReference>